<keyword evidence="2" id="KW-0812">Transmembrane</keyword>
<dbReference type="RefSeq" id="WP_344274555.1">
    <property type="nucleotide sequence ID" value="NZ_BAAAKV010000018.1"/>
</dbReference>
<protein>
    <submittedName>
        <fullName evidence="3">ParB/Srx family N-terminal domain-containing protein</fullName>
    </submittedName>
</protein>
<keyword evidence="2" id="KW-0472">Membrane</keyword>
<reference evidence="3 4" key="1">
    <citation type="journal article" date="2019" name="Int. J. Syst. Evol. Microbiol.">
        <title>The Global Catalogue of Microorganisms (GCM) 10K type strain sequencing project: providing services to taxonomists for standard genome sequencing and annotation.</title>
        <authorList>
            <consortium name="The Broad Institute Genomics Platform"/>
            <consortium name="The Broad Institute Genome Sequencing Center for Infectious Disease"/>
            <person name="Wu L."/>
            <person name="Ma J."/>
        </authorList>
    </citation>
    <scope>NUCLEOTIDE SEQUENCE [LARGE SCALE GENOMIC DNA]</scope>
    <source>
        <strain evidence="3 4">JCM 12696</strain>
    </source>
</reference>
<gene>
    <name evidence="3" type="ORF">GCM10009654_25080</name>
</gene>
<dbReference type="CDD" id="cd16390">
    <property type="entry name" value="ParB_N_Srx_like"/>
    <property type="match status" value="1"/>
</dbReference>
<feature type="region of interest" description="Disordered" evidence="1">
    <location>
        <begin position="1"/>
        <end position="48"/>
    </location>
</feature>
<sequence length="447" mass="47765">MTGSGPRSAATATITATVGADPSIHTHSEARAARPRAHRSRAHQSGARRFRPLARRLLVGAIALGSVAFGSVFPAGGATAAAYGPTRGTAHGSSQAPGCSPRPGPGPAVASARCARAGDLLDVTLDQLRPTQPSVGFDQIYYKLGRYRSTKDEQAGNVNKRFDDWCETNGQEEAASVPPGAALADPASFRCTVAVGEETEETRAAMKTVVVGPGGALYLTDGHHTLTSFLETPDGGPGLHIRLLVADNLSALTPDAFWRTMRERKWVWLRDENDRPITTDQLPGRLGLARFHDDRYRSLVYFTRDIGYQAPDDAAEYLEFLWGTWLRGRVGLDAYDLTDHASYLSAVRAASEEMSGADGDTVIADGRTADELGRMAEWNAGKKPTGGEFGKLSAPLTDAKPGKLAYALDYRNRVPAVRPPRPGRPSAHARPPAHATPPAHAVPRAHA</sequence>
<evidence type="ECO:0000256" key="1">
    <source>
        <dbReference type="SAM" id="MobiDB-lite"/>
    </source>
</evidence>
<organism evidence="3 4">
    <name type="scientific">Streptomyces hebeiensis</name>
    <dbReference type="NCBI Taxonomy" id="229486"/>
    <lineage>
        <taxon>Bacteria</taxon>
        <taxon>Bacillati</taxon>
        <taxon>Actinomycetota</taxon>
        <taxon>Actinomycetes</taxon>
        <taxon>Kitasatosporales</taxon>
        <taxon>Streptomycetaceae</taxon>
        <taxon>Streptomyces</taxon>
    </lineage>
</organism>
<dbReference type="Proteomes" id="UP001501371">
    <property type="component" value="Unassembled WGS sequence"/>
</dbReference>
<feature type="region of interest" description="Disordered" evidence="1">
    <location>
        <begin position="414"/>
        <end position="447"/>
    </location>
</feature>
<feature type="region of interest" description="Disordered" evidence="1">
    <location>
        <begin position="86"/>
        <end position="110"/>
    </location>
</feature>
<dbReference type="SUPFAM" id="SSF110849">
    <property type="entry name" value="ParB/Sulfiredoxin"/>
    <property type="match status" value="1"/>
</dbReference>
<feature type="transmembrane region" description="Helical" evidence="2">
    <location>
        <begin position="57"/>
        <end position="83"/>
    </location>
</feature>
<accession>A0ABN1UT21</accession>
<dbReference type="Gene3D" id="1.10.8.10">
    <property type="entry name" value="DNA helicase RuvA subunit, C-terminal domain"/>
    <property type="match status" value="1"/>
</dbReference>
<feature type="compositionally biased region" description="Basic residues" evidence="1">
    <location>
        <begin position="33"/>
        <end position="48"/>
    </location>
</feature>
<feature type="compositionally biased region" description="Low complexity" evidence="1">
    <location>
        <begin position="424"/>
        <end position="447"/>
    </location>
</feature>
<keyword evidence="4" id="KW-1185">Reference proteome</keyword>
<dbReference type="Pfam" id="PF08857">
    <property type="entry name" value="ParBc_2"/>
    <property type="match status" value="1"/>
</dbReference>
<dbReference type="EMBL" id="BAAAKV010000018">
    <property type="protein sequence ID" value="GAA1167065.1"/>
    <property type="molecule type" value="Genomic_DNA"/>
</dbReference>
<evidence type="ECO:0000313" key="4">
    <source>
        <dbReference type="Proteomes" id="UP001501371"/>
    </source>
</evidence>
<proteinExistence type="predicted"/>
<evidence type="ECO:0000313" key="3">
    <source>
        <dbReference type="EMBL" id="GAA1167065.1"/>
    </source>
</evidence>
<comment type="caution">
    <text evidence="3">The sequence shown here is derived from an EMBL/GenBank/DDBJ whole genome shotgun (WGS) entry which is preliminary data.</text>
</comment>
<evidence type="ECO:0000256" key="2">
    <source>
        <dbReference type="SAM" id="Phobius"/>
    </source>
</evidence>
<name>A0ABN1UT21_9ACTN</name>
<dbReference type="Gene3D" id="3.90.1530.10">
    <property type="entry name" value="Conserved hypothetical protein from pyrococcus furiosus pfu- 392566-001, ParB domain"/>
    <property type="match status" value="1"/>
</dbReference>
<dbReference type="InterPro" id="IPR036086">
    <property type="entry name" value="ParB/Sulfiredoxin_sf"/>
</dbReference>
<dbReference type="InterPro" id="IPR014956">
    <property type="entry name" value="ParBc_2"/>
</dbReference>
<keyword evidence="2" id="KW-1133">Transmembrane helix</keyword>